<gene>
    <name evidence="6" type="ORF">EV192_106405</name>
</gene>
<dbReference type="Pfam" id="PF00072">
    <property type="entry name" value="Response_reg"/>
    <property type="match status" value="1"/>
</dbReference>
<dbReference type="InterPro" id="IPR036388">
    <property type="entry name" value="WH-like_DNA-bd_sf"/>
</dbReference>
<dbReference type="PANTHER" id="PTHR48111">
    <property type="entry name" value="REGULATOR OF RPOS"/>
    <property type="match status" value="1"/>
</dbReference>
<dbReference type="AlphaFoldDB" id="A0A4V2S6Q4"/>
<name>A0A4V2S6Q4_9PSEU</name>
<evidence type="ECO:0000259" key="5">
    <source>
        <dbReference type="PROSITE" id="PS51755"/>
    </source>
</evidence>
<feature type="domain" description="Response regulatory" evidence="4">
    <location>
        <begin position="32"/>
        <end position="146"/>
    </location>
</feature>
<evidence type="ECO:0000256" key="3">
    <source>
        <dbReference type="PROSITE-ProRule" id="PRU01091"/>
    </source>
</evidence>
<dbReference type="Proteomes" id="UP000295680">
    <property type="component" value="Unassembled WGS sequence"/>
</dbReference>
<reference evidence="6 7" key="1">
    <citation type="submission" date="2019-03" db="EMBL/GenBank/DDBJ databases">
        <title>Genomic Encyclopedia of Type Strains, Phase IV (KMG-IV): sequencing the most valuable type-strain genomes for metagenomic binning, comparative biology and taxonomic classification.</title>
        <authorList>
            <person name="Goeker M."/>
        </authorList>
    </citation>
    <scope>NUCLEOTIDE SEQUENCE [LARGE SCALE GENOMIC DNA]</scope>
    <source>
        <strain evidence="6 7">DSM 45934</strain>
    </source>
</reference>
<comment type="caution">
    <text evidence="6">The sequence shown here is derived from an EMBL/GenBank/DDBJ whole genome shotgun (WGS) entry which is preliminary data.</text>
</comment>
<evidence type="ECO:0000313" key="6">
    <source>
        <dbReference type="EMBL" id="TCO56930.1"/>
    </source>
</evidence>
<accession>A0A4V2S6Q4</accession>
<dbReference type="Gene3D" id="1.10.10.10">
    <property type="entry name" value="Winged helix-like DNA-binding domain superfamily/Winged helix DNA-binding domain"/>
    <property type="match status" value="1"/>
</dbReference>
<keyword evidence="7" id="KW-1185">Reference proteome</keyword>
<dbReference type="Gene3D" id="3.40.50.2300">
    <property type="match status" value="1"/>
</dbReference>
<dbReference type="InterPro" id="IPR001789">
    <property type="entry name" value="Sig_transdc_resp-reg_receiver"/>
</dbReference>
<keyword evidence="2" id="KW-0597">Phosphoprotein</keyword>
<dbReference type="PROSITE" id="PS51755">
    <property type="entry name" value="OMPR_PHOB"/>
    <property type="match status" value="1"/>
</dbReference>
<sequence length="248" mass="27127">MAAVDQPADNPGITSGVYARVMARSSMMDTVRVLVVEDEPIMADAIAEWLRRETFAVDVVLDGDAALERLAVNDYDVLVLDRDIPVVHGDDVCRAVVESGAATRVLMLTAASAVRDRVQGLSLGADDYLSKPFAFAELSARVHALVRRARPAAPPVLERAGLRIDPARREVSRDGHWILLANKEFALLTELVLAGGAVVSAEQLLEKVWDEHIDPFTNVLRVTMMKLRRKLGDPPIVETVAGVGYRIR</sequence>
<evidence type="ECO:0000256" key="2">
    <source>
        <dbReference type="PROSITE-ProRule" id="PRU00169"/>
    </source>
</evidence>
<dbReference type="SUPFAM" id="SSF52172">
    <property type="entry name" value="CheY-like"/>
    <property type="match status" value="1"/>
</dbReference>
<dbReference type="GO" id="GO:0032993">
    <property type="term" value="C:protein-DNA complex"/>
    <property type="evidence" value="ECO:0007669"/>
    <property type="project" value="TreeGrafter"/>
</dbReference>
<feature type="modified residue" description="4-aspartylphosphate" evidence="2">
    <location>
        <position position="81"/>
    </location>
</feature>
<dbReference type="GO" id="GO:0005829">
    <property type="term" value="C:cytosol"/>
    <property type="evidence" value="ECO:0007669"/>
    <property type="project" value="TreeGrafter"/>
</dbReference>
<dbReference type="InterPro" id="IPR001867">
    <property type="entry name" value="OmpR/PhoB-type_DNA-bd"/>
</dbReference>
<dbReference type="GO" id="GO:0000976">
    <property type="term" value="F:transcription cis-regulatory region binding"/>
    <property type="evidence" value="ECO:0007669"/>
    <property type="project" value="TreeGrafter"/>
</dbReference>
<dbReference type="Gene3D" id="6.10.250.690">
    <property type="match status" value="1"/>
</dbReference>
<evidence type="ECO:0000259" key="4">
    <source>
        <dbReference type="PROSITE" id="PS50110"/>
    </source>
</evidence>
<protein>
    <submittedName>
        <fullName evidence="6">DNA-binding response OmpR family regulator</fullName>
    </submittedName>
</protein>
<dbReference type="CDD" id="cd00383">
    <property type="entry name" value="trans_reg_C"/>
    <property type="match status" value="1"/>
</dbReference>
<dbReference type="SMART" id="SM00862">
    <property type="entry name" value="Trans_reg_C"/>
    <property type="match status" value="1"/>
</dbReference>
<dbReference type="GO" id="GO:0000156">
    <property type="term" value="F:phosphorelay response regulator activity"/>
    <property type="evidence" value="ECO:0007669"/>
    <property type="project" value="TreeGrafter"/>
</dbReference>
<evidence type="ECO:0000313" key="7">
    <source>
        <dbReference type="Proteomes" id="UP000295680"/>
    </source>
</evidence>
<dbReference type="EMBL" id="SLWS01000006">
    <property type="protein sequence ID" value="TCO56930.1"/>
    <property type="molecule type" value="Genomic_DNA"/>
</dbReference>
<dbReference type="Pfam" id="PF00486">
    <property type="entry name" value="Trans_reg_C"/>
    <property type="match status" value="1"/>
</dbReference>
<dbReference type="InterPro" id="IPR011006">
    <property type="entry name" value="CheY-like_superfamily"/>
</dbReference>
<dbReference type="SMART" id="SM00448">
    <property type="entry name" value="REC"/>
    <property type="match status" value="1"/>
</dbReference>
<dbReference type="GO" id="GO:0006355">
    <property type="term" value="P:regulation of DNA-templated transcription"/>
    <property type="evidence" value="ECO:0007669"/>
    <property type="project" value="InterPro"/>
</dbReference>
<proteinExistence type="predicted"/>
<dbReference type="PANTHER" id="PTHR48111:SF36">
    <property type="entry name" value="TRANSCRIPTIONAL REGULATORY PROTEIN CUTR"/>
    <property type="match status" value="1"/>
</dbReference>
<evidence type="ECO:0000256" key="1">
    <source>
        <dbReference type="ARBA" id="ARBA00023125"/>
    </source>
</evidence>
<dbReference type="InterPro" id="IPR039420">
    <property type="entry name" value="WalR-like"/>
</dbReference>
<keyword evidence="1 3" id="KW-0238">DNA-binding</keyword>
<dbReference type="PROSITE" id="PS50110">
    <property type="entry name" value="RESPONSE_REGULATORY"/>
    <property type="match status" value="1"/>
</dbReference>
<organism evidence="6 7">
    <name type="scientific">Actinocrispum wychmicini</name>
    <dbReference type="NCBI Taxonomy" id="1213861"/>
    <lineage>
        <taxon>Bacteria</taxon>
        <taxon>Bacillati</taxon>
        <taxon>Actinomycetota</taxon>
        <taxon>Actinomycetes</taxon>
        <taxon>Pseudonocardiales</taxon>
        <taxon>Pseudonocardiaceae</taxon>
        <taxon>Actinocrispum</taxon>
    </lineage>
</organism>
<dbReference type="OrthoDB" id="9802426at2"/>
<feature type="domain" description="OmpR/PhoB-type" evidence="5">
    <location>
        <begin position="154"/>
        <end position="248"/>
    </location>
</feature>
<feature type="DNA-binding region" description="OmpR/PhoB-type" evidence="3">
    <location>
        <begin position="154"/>
        <end position="248"/>
    </location>
</feature>